<dbReference type="Proteomes" id="UP000799291">
    <property type="component" value="Unassembled WGS sequence"/>
</dbReference>
<feature type="region of interest" description="Disordered" evidence="1">
    <location>
        <begin position="52"/>
        <end position="92"/>
    </location>
</feature>
<organism evidence="2 3">
    <name type="scientific">Lentithecium fluviatile CBS 122367</name>
    <dbReference type="NCBI Taxonomy" id="1168545"/>
    <lineage>
        <taxon>Eukaryota</taxon>
        <taxon>Fungi</taxon>
        <taxon>Dikarya</taxon>
        <taxon>Ascomycota</taxon>
        <taxon>Pezizomycotina</taxon>
        <taxon>Dothideomycetes</taxon>
        <taxon>Pleosporomycetidae</taxon>
        <taxon>Pleosporales</taxon>
        <taxon>Massarineae</taxon>
        <taxon>Lentitheciaceae</taxon>
        <taxon>Lentithecium</taxon>
    </lineage>
</organism>
<feature type="compositionally biased region" description="Basic and acidic residues" evidence="1">
    <location>
        <begin position="80"/>
        <end position="92"/>
    </location>
</feature>
<gene>
    <name evidence="2" type="ORF">K458DRAFT_405352</name>
</gene>
<reference evidence="2" key="1">
    <citation type="journal article" date="2020" name="Stud. Mycol.">
        <title>101 Dothideomycetes genomes: a test case for predicting lifestyles and emergence of pathogens.</title>
        <authorList>
            <person name="Haridas S."/>
            <person name="Albert R."/>
            <person name="Binder M."/>
            <person name="Bloem J."/>
            <person name="Labutti K."/>
            <person name="Salamov A."/>
            <person name="Andreopoulos B."/>
            <person name="Baker S."/>
            <person name="Barry K."/>
            <person name="Bills G."/>
            <person name="Bluhm B."/>
            <person name="Cannon C."/>
            <person name="Castanera R."/>
            <person name="Culley D."/>
            <person name="Daum C."/>
            <person name="Ezra D."/>
            <person name="Gonzalez J."/>
            <person name="Henrissat B."/>
            <person name="Kuo A."/>
            <person name="Liang C."/>
            <person name="Lipzen A."/>
            <person name="Lutzoni F."/>
            <person name="Magnuson J."/>
            <person name="Mondo S."/>
            <person name="Nolan M."/>
            <person name="Ohm R."/>
            <person name="Pangilinan J."/>
            <person name="Park H.-J."/>
            <person name="Ramirez L."/>
            <person name="Alfaro M."/>
            <person name="Sun H."/>
            <person name="Tritt A."/>
            <person name="Yoshinaga Y."/>
            <person name="Zwiers L.-H."/>
            <person name="Turgeon B."/>
            <person name="Goodwin S."/>
            <person name="Spatafora J."/>
            <person name="Crous P."/>
            <person name="Grigoriev I."/>
        </authorList>
    </citation>
    <scope>NUCLEOTIDE SEQUENCE</scope>
    <source>
        <strain evidence="2">CBS 122367</strain>
    </source>
</reference>
<keyword evidence="3" id="KW-1185">Reference proteome</keyword>
<sequence length="192" mass="21759">MLTLAPSTAKLARETQAAIPNKPLDEGQRHSTTATQDKADEIQDQIDELQDKVNKGQDEIAKPNDKPARGQPQGAAATFAEKDDRIQDPERQRVQTEFEIDNERQQYEGKVELQGQNARDSQLQMELSRVEENVRLKKENAKLKADAEKFQKRWDEMGRILREGIARRGVPFVDGVPQFMGTRCGLFPLCSL</sequence>
<feature type="compositionally biased region" description="Basic and acidic residues" evidence="1">
    <location>
        <begin position="52"/>
        <end position="68"/>
    </location>
</feature>
<accession>A0A6G1IXA6</accession>
<feature type="region of interest" description="Disordered" evidence="1">
    <location>
        <begin position="1"/>
        <end position="40"/>
    </location>
</feature>
<name>A0A6G1IXA6_9PLEO</name>
<evidence type="ECO:0000313" key="3">
    <source>
        <dbReference type="Proteomes" id="UP000799291"/>
    </source>
</evidence>
<evidence type="ECO:0000313" key="2">
    <source>
        <dbReference type="EMBL" id="KAF2682571.1"/>
    </source>
</evidence>
<dbReference type="EMBL" id="MU005586">
    <property type="protein sequence ID" value="KAF2682571.1"/>
    <property type="molecule type" value="Genomic_DNA"/>
</dbReference>
<proteinExistence type="predicted"/>
<protein>
    <submittedName>
        <fullName evidence="2">Uncharacterized protein</fullName>
    </submittedName>
</protein>
<evidence type="ECO:0000256" key="1">
    <source>
        <dbReference type="SAM" id="MobiDB-lite"/>
    </source>
</evidence>
<dbReference type="AlphaFoldDB" id="A0A6G1IXA6"/>